<proteinExistence type="predicted"/>
<feature type="compositionally biased region" description="Basic and acidic residues" evidence="1">
    <location>
        <begin position="188"/>
        <end position="198"/>
    </location>
</feature>
<gene>
    <name evidence="2" type="ORF">K0M31_006400</name>
</gene>
<dbReference type="AlphaFoldDB" id="A0AA40FTY5"/>
<feature type="region of interest" description="Disordered" evidence="1">
    <location>
        <begin position="347"/>
        <end position="367"/>
    </location>
</feature>
<dbReference type="EMBL" id="JAHYIQ010000017">
    <property type="protein sequence ID" value="KAK1125062.1"/>
    <property type="molecule type" value="Genomic_DNA"/>
</dbReference>
<sequence>MQLYGTPSKSGINLKKIISRKPSPSYESYETSQPGESSPDAIAEEIVKTIFGDVDSRVEELFKISTRLDQEEDESFQEEHTDEREENGENCETDKTGAQGVRYLRESDRDVSQTGEDHVSEALISRENATDASPEDSAEDSKGEDAARVRERRDADIGSKEYLTRKVSDVKSESGSEKISRENPSGPKIEKAREHLENGETLASTKKQIHLTKRSDENLPKDLRIQSSSTSKSDDPFGKRGSVEYSSIEVNPIVGARDLYGKISEDYQGASDIFSVGEDPELDKSKKRSGDASCGDENVSNMQELRNEKQDKDNKEVNLKEASFSDTFKTLRVLPWIRKLNRLRREAMNRETNENKAEKVSFDSATK</sequence>
<feature type="region of interest" description="Disordered" evidence="1">
    <location>
        <begin position="271"/>
        <end position="318"/>
    </location>
</feature>
<evidence type="ECO:0000256" key="1">
    <source>
        <dbReference type="SAM" id="MobiDB-lite"/>
    </source>
</evidence>
<dbReference type="Proteomes" id="UP001177670">
    <property type="component" value="Unassembled WGS sequence"/>
</dbReference>
<organism evidence="2 3">
    <name type="scientific">Melipona bicolor</name>
    <dbReference type="NCBI Taxonomy" id="60889"/>
    <lineage>
        <taxon>Eukaryota</taxon>
        <taxon>Metazoa</taxon>
        <taxon>Ecdysozoa</taxon>
        <taxon>Arthropoda</taxon>
        <taxon>Hexapoda</taxon>
        <taxon>Insecta</taxon>
        <taxon>Pterygota</taxon>
        <taxon>Neoptera</taxon>
        <taxon>Endopterygota</taxon>
        <taxon>Hymenoptera</taxon>
        <taxon>Apocrita</taxon>
        <taxon>Aculeata</taxon>
        <taxon>Apoidea</taxon>
        <taxon>Anthophila</taxon>
        <taxon>Apidae</taxon>
        <taxon>Melipona</taxon>
    </lineage>
</organism>
<reference evidence="2" key="1">
    <citation type="submission" date="2021-10" db="EMBL/GenBank/DDBJ databases">
        <title>Melipona bicolor Genome sequencing and assembly.</title>
        <authorList>
            <person name="Araujo N.S."/>
            <person name="Arias M.C."/>
        </authorList>
    </citation>
    <scope>NUCLEOTIDE SEQUENCE</scope>
    <source>
        <strain evidence="2">USP_2M_L1-L4_2017</strain>
        <tissue evidence="2">Whole body</tissue>
    </source>
</reference>
<feature type="compositionally biased region" description="Basic and acidic residues" evidence="1">
    <location>
        <begin position="305"/>
        <end position="318"/>
    </location>
</feature>
<feature type="compositionally biased region" description="Polar residues" evidence="1">
    <location>
        <begin position="25"/>
        <end position="36"/>
    </location>
</feature>
<evidence type="ECO:0000313" key="2">
    <source>
        <dbReference type="EMBL" id="KAK1125062.1"/>
    </source>
</evidence>
<evidence type="ECO:0000313" key="3">
    <source>
        <dbReference type="Proteomes" id="UP001177670"/>
    </source>
</evidence>
<feature type="region of interest" description="Disordered" evidence="1">
    <location>
        <begin position="1"/>
        <end position="40"/>
    </location>
</feature>
<feature type="compositionally biased region" description="Basic and acidic residues" evidence="1">
    <location>
        <begin position="232"/>
        <end position="242"/>
    </location>
</feature>
<protein>
    <submittedName>
        <fullName evidence="2">Uncharacterized protein</fullName>
    </submittedName>
</protein>
<feature type="compositionally biased region" description="Basic and acidic residues" evidence="1">
    <location>
        <begin position="103"/>
        <end position="120"/>
    </location>
</feature>
<accession>A0AA40FTY5</accession>
<comment type="caution">
    <text evidence="2">The sequence shown here is derived from an EMBL/GenBank/DDBJ whole genome shotgun (WGS) entry which is preliminary data.</text>
</comment>
<feature type="compositionally biased region" description="Basic and acidic residues" evidence="1">
    <location>
        <begin position="213"/>
        <end position="224"/>
    </location>
</feature>
<name>A0AA40FTY5_9HYME</name>
<feature type="compositionally biased region" description="Basic and acidic residues" evidence="1">
    <location>
        <begin position="139"/>
        <end position="181"/>
    </location>
</feature>
<feature type="compositionally biased region" description="Polar residues" evidence="1">
    <location>
        <begin position="1"/>
        <end position="11"/>
    </location>
</feature>
<feature type="region of interest" description="Disordered" evidence="1">
    <location>
        <begin position="65"/>
        <end position="245"/>
    </location>
</feature>
<keyword evidence="3" id="KW-1185">Reference proteome</keyword>